<reference evidence="2" key="1">
    <citation type="journal article" date="2014" name="Genome Biol. Evol.">
        <title>Pangenome evidence for extensive interdomain horizontal transfer affecting lineage core and shell genes in uncultured planktonic thaumarchaeota and euryarchaeota.</title>
        <authorList>
            <person name="Deschamps P."/>
            <person name="Zivanovic Y."/>
            <person name="Moreira D."/>
            <person name="Rodriguez-Valera F."/>
            <person name="Lopez-Garcia P."/>
        </authorList>
    </citation>
    <scope>NUCLEOTIDE SEQUENCE</scope>
</reference>
<protein>
    <submittedName>
        <fullName evidence="2">Uncharacterized protein</fullName>
    </submittedName>
</protein>
<accession>A0A075G5A6</accession>
<sequence>MCFLTIMQYTEEQIRDMVKLKETIIEKLSKYEEEIGFLQKTLDILDVTLKNSSFTKASDLPKNNFVEKLDETNLQETDQIIQIKKNKDGKIIANATVTPEQVSIVLEDNIGLTEEIAPLRSFFVERIIGGMKKSDDKLVENGEINEESVINCIINKNGSSIREIIIKNYREKNRVDEIISTATWSLTRMIENSTK</sequence>
<dbReference type="EMBL" id="KF900493">
    <property type="protein sequence ID" value="AIE96937.1"/>
    <property type="molecule type" value="Genomic_DNA"/>
</dbReference>
<dbReference type="AlphaFoldDB" id="A0A075G5A6"/>
<proteinExistence type="predicted"/>
<name>A0A075G5A6_9ARCH</name>
<keyword evidence="1" id="KW-0175">Coiled coil</keyword>
<organism evidence="2">
    <name type="scientific">uncultured marine thaumarchaeote AD1000_88_E07</name>
    <dbReference type="NCBI Taxonomy" id="1455946"/>
    <lineage>
        <taxon>Archaea</taxon>
        <taxon>Nitrososphaerota</taxon>
        <taxon>environmental samples</taxon>
    </lineage>
</organism>
<evidence type="ECO:0000256" key="1">
    <source>
        <dbReference type="SAM" id="Coils"/>
    </source>
</evidence>
<evidence type="ECO:0000313" key="2">
    <source>
        <dbReference type="EMBL" id="AIE96937.1"/>
    </source>
</evidence>
<feature type="coiled-coil region" evidence="1">
    <location>
        <begin position="14"/>
        <end position="41"/>
    </location>
</feature>